<dbReference type="Proteomes" id="UP000219440">
    <property type="component" value="Unassembled WGS sequence"/>
</dbReference>
<comment type="subcellular location">
    <subcellularLocation>
        <location evidence="1">Membrane</location>
        <topology evidence="1">Multi-pass membrane protein</topology>
    </subcellularLocation>
</comment>
<dbReference type="OrthoDB" id="5120128at2"/>
<dbReference type="AlphaFoldDB" id="A0A2C8YSR5"/>
<keyword evidence="2 5" id="KW-0812">Transmembrane</keyword>
<dbReference type="PANTHER" id="PTHR36974">
    <property type="entry name" value="MEMBRANE PROTEIN-RELATED"/>
    <property type="match status" value="1"/>
</dbReference>
<gene>
    <name evidence="6" type="ORF">SAMN06296378_0587</name>
</gene>
<evidence type="ECO:0000256" key="2">
    <source>
        <dbReference type="ARBA" id="ARBA00022692"/>
    </source>
</evidence>
<evidence type="ECO:0000313" key="7">
    <source>
        <dbReference type="Proteomes" id="UP000219440"/>
    </source>
</evidence>
<evidence type="ECO:0000256" key="5">
    <source>
        <dbReference type="SAM" id="Phobius"/>
    </source>
</evidence>
<dbReference type="EMBL" id="OCST01000001">
    <property type="protein sequence ID" value="SOE53657.1"/>
    <property type="molecule type" value="Genomic_DNA"/>
</dbReference>
<organism evidence="6 7">
    <name type="scientific">Salinibacterium xinjiangense</name>
    <dbReference type="NCBI Taxonomy" id="386302"/>
    <lineage>
        <taxon>Bacteria</taxon>
        <taxon>Bacillati</taxon>
        <taxon>Actinomycetota</taxon>
        <taxon>Actinomycetes</taxon>
        <taxon>Micrococcales</taxon>
        <taxon>Microbacteriaceae</taxon>
        <taxon>Salinibacterium</taxon>
    </lineage>
</organism>
<accession>A0A2C8YSR5</accession>
<evidence type="ECO:0000256" key="1">
    <source>
        <dbReference type="ARBA" id="ARBA00004141"/>
    </source>
</evidence>
<dbReference type="Pfam" id="PF07681">
    <property type="entry name" value="DoxX"/>
    <property type="match status" value="1"/>
</dbReference>
<name>A0A2C8YSR5_9MICO</name>
<dbReference type="InterPro" id="IPR032808">
    <property type="entry name" value="DoxX"/>
</dbReference>
<feature type="transmembrane region" description="Helical" evidence="5">
    <location>
        <begin position="85"/>
        <end position="104"/>
    </location>
</feature>
<sequence length="138" mass="15271">MQREWIVPPAVVDVIRFIVLAAIVVVFVVMGLNHFRPKPARIMAKMIPPFLRFERPFRPIVLVYFTGACEVLGGIGLAVPVTRPAAAIALSLFLVAVFPANIYASQHPETFRSLSIPFWPRLAAQVALIGLILWVGLL</sequence>
<feature type="transmembrane region" description="Helical" evidence="5">
    <location>
        <begin position="116"/>
        <end position="137"/>
    </location>
</feature>
<feature type="transmembrane region" description="Helical" evidence="5">
    <location>
        <begin position="56"/>
        <end position="79"/>
    </location>
</feature>
<keyword evidence="7" id="KW-1185">Reference proteome</keyword>
<reference evidence="6 7" key="1">
    <citation type="submission" date="2017-09" db="EMBL/GenBank/DDBJ databases">
        <authorList>
            <person name="Ehlers B."/>
            <person name="Leendertz F.H."/>
        </authorList>
    </citation>
    <scope>NUCLEOTIDE SEQUENCE [LARGE SCALE GENOMIC DNA]</scope>
    <source>
        <strain evidence="6 7">CGMCC 1.05381</strain>
    </source>
</reference>
<feature type="transmembrane region" description="Helical" evidence="5">
    <location>
        <begin position="14"/>
        <end position="35"/>
    </location>
</feature>
<keyword evidence="3 5" id="KW-1133">Transmembrane helix</keyword>
<evidence type="ECO:0000313" key="6">
    <source>
        <dbReference type="EMBL" id="SOE53657.1"/>
    </source>
</evidence>
<dbReference type="PANTHER" id="PTHR36974:SF1">
    <property type="entry name" value="DOXX FAMILY MEMBRANE PROTEIN"/>
    <property type="match status" value="1"/>
</dbReference>
<dbReference type="GO" id="GO:0016020">
    <property type="term" value="C:membrane"/>
    <property type="evidence" value="ECO:0007669"/>
    <property type="project" value="UniProtKB-SubCell"/>
</dbReference>
<keyword evidence="4 5" id="KW-0472">Membrane</keyword>
<proteinExistence type="predicted"/>
<evidence type="ECO:0000256" key="3">
    <source>
        <dbReference type="ARBA" id="ARBA00022989"/>
    </source>
</evidence>
<evidence type="ECO:0000256" key="4">
    <source>
        <dbReference type="ARBA" id="ARBA00023136"/>
    </source>
</evidence>
<protein>
    <submittedName>
        <fullName evidence="6">Uncharacterized membrane protein</fullName>
    </submittedName>
</protein>